<comment type="caution">
    <text evidence="2">The sequence shown here is derived from an EMBL/GenBank/DDBJ whole genome shotgun (WGS) entry which is preliminary data.</text>
</comment>
<evidence type="ECO:0000313" key="2">
    <source>
        <dbReference type="EMBL" id="MBW8287298.1"/>
    </source>
</evidence>
<feature type="transmembrane region" description="Helical" evidence="1">
    <location>
        <begin position="12"/>
        <end position="32"/>
    </location>
</feature>
<gene>
    <name evidence="2" type="ORF">KIF53_06615</name>
</gene>
<evidence type="ECO:0000313" key="3">
    <source>
        <dbReference type="Proteomes" id="UP000711178"/>
    </source>
</evidence>
<dbReference type="RefSeq" id="WP_146008462.1">
    <property type="nucleotide sequence ID" value="NZ_CP142381.1"/>
</dbReference>
<protein>
    <submittedName>
        <fullName evidence="2">Uncharacterized protein</fullName>
    </submittedName>
</protein>
<dbReference type="Proteomes" id="UP000711178">
    <property type="component" value="Unassembled WGS sequence"/>
</dbReference>
<keyword evidence="1" id="KW-1133">Transmembrane helix</keyword>
<accession>A0ABS7FB46</accession>
<proteinExistence type="predicted"/>
<dbReference type="EMBL" id="JAHDTB010000004">
    <property type="protein sequence ID" value="MBW8287298.1"/>
    <property type="molecule type" value="Genomic_DNA"/>
</dbReference>
<keyword evidence="1" id="KW-0472">Membrane</keyword>
<name>A0ABS7FB46_9NEIS</name>
<sequence length="145" mass="16325">MIHLSEKWNRVFVKIVCCYVAVMLVFVVNSMLRSHGSADRLVMMISDISVLDGCGVSVVDRFNNDKVMMGSYRVSRKIAMKSWLAESAHSCIQKLVSRGWTVKNGVYCKNGVAMMIDQSGVFFKGEEVVVVDMEYGFPQSKLCHE</sequence>
<keyword evidence="3" id="KW-1185">Reference proteome</keyword>
<evidence type="ECO:0000256" key="1">
    <source>
        <dbReference type="SAM" id="Phobius"/>
    </source>
</evidence>
<reference evidence="2 3" key="1">
    <citation type="submission" date="2021-05" db="EMBL/GenBank/DDBJ databases">
        <title>Draft Whole Genome Sequencing Of Biosensor Chromobacterium violaceum Strain CV026 Reveals A Regulatory RNA In Chromobacterium violaceum Phenotype Regulatory Network.</title>
        <authorList>
            <person name="Hong K.W."/>
            <person name="Chan K.G."/>
            <person name="Chang C.-Y."/>
        </authorList>
    </citation>
    <scope>NUCLEOTIDE SEQUENCE [LARGE SCALE GENOMIC DNA]</scope>
    <source>
        <strain evidence="2 3">ATCC 31532</strain>
    </source>
</reference>
<organism evidence="2 3">
    <name type="scientific">Chromobacterium subtsugae</name>
    <dbReference type="NCBI Taxonomy" id="251747"/>
    <lineage>
        <taxon>Bacteria</taxon>
        <taxon>Pseudomonadati</taxon>
        <taxon>Pseudomonadota</taxon>
        <taxon>Betaproteobacteria</taxon>
        <taxon>Neisseriales</taxon>
        <taxon>Chromobacteriaceae</taxon>
        <taxon>Chromobacterium</taxon>
    </lineage>
</organism>
<keyword evidence="1" id="KW-0812">Transmembrane</keyword>
<dbReference type="GeneID" id="89686797"/>